<keyword evidence="1" id="KW-0472">Membrane</keyword>
<dbReference type="RefSeq" id="WP_084432634.1">
    <property type="nucleotide sequence ID" value="NZ_FWXV01000009.1"/>
</dbReference>
<keyword evidence="1" id="KW-0812">Transmembrane</keyword>
<name>A0A1W2FPS0_KIBAR</name>
<feature type="transmembrane region" description="Helical" evidence="1">
    <location>
        <begin position="143"/>
        <end position="171"/>
    </location>
</feature>
<dbReference type="AlphaFoldDB" id="A0A1W2FPS0"/>
<dbReference type="EMBL" id="FWXV01000009">
    <property type="protein sequence ID" value="SMD23722.1"/>
    <property type="molecule type" value="Genomic_DNA"/>
</dbReference>
<dbReference type="InterPro" id="IPR026467">
    <property type="entry name" value="Ser/Gly_Cys_C_dom"/>
</dbReference>
<gene>
    <name evidence="2" type="ORF">SAMN05661093_08181</name>
</gene>
<evidence type="ECO:0000313" key="3">
    <source>
        <dbReference type="Proteomes" id="UP000192674"/>
    </source>
</evidence>
<dbReference type="NCBIfam" id="TIGR04222">
    <property type="entry name" value="near_uncomplex"/>
    <property type="match status" value="1"/>
</dbReference>
<reference evidence="2 3" key="1">
    <citation type="submission" date="2017-04" db="EMBL/GenBank/DDBJ databases">
        <authorList>
            <person name="Afonso C.L."/>
            <person name="Miller P.J."/>
            <person name="Scott M.A."/>
            <person name="Spackman E."/>
            <person name="Goraichik I."/>
            <person name="Dimitrov K.M."/>
            <person name="Suarez D.L."/>
            <person name="Swayne D.E."/>
        </authorList>
    </citation>
    <scope>NUCLEOTIDE SEQUENCE [LARGE SCALE GENOMIC DNA]</scope>
    <source>
        <strain evidence="2 3">DSM 43828</strain>
    </source>
</reference>
<proteinExistence type="predicted"/>
<protein>
    <submittedName>
        <fullName evidence="2">TIGR04222 domain-containing protein</fullName>
    </submittedName>
</protein>
<evidence type="ECO:0000313" key="2">
    <source>
        <dbReference type="EMBL" id="SMD23722.1"/>
    </source>
</evidence>
<dbReference type="Proteomes" id="UP000192674">
    <property type="component" value="Unassembled WGS sequence"/>
</dbReference>
<sequence>MTEFWLHLGVVVIATIATLVLRARLRSVDVPLAGLSPTVEDVAFLQAGWQRMVETSIVTLSERKAIRIGREGVLSLGSRRNVKPRTELERVILGRVEAGTTINRLKVTLQHHDAIKQAEMSLAQRGLLLRLTPIHLLKAASPLIVAAALGVVLFDPLLLVVTFVVLIAALVPQRWMPYEIKRTTAGRYVIKTTEGTDAATLVALGGLANYPGPVAAKALRSKVIDKDSPWSSGIGCGSGGV</sequence>
<keyword evidence="1" id="KW-1133">Transmembrane helix</keyword>
<keyword evidence="3" id="KW-1185">Reference proteome</keyword>
<evidence type="ECO:0000256" key="1">
    <source>
        <dbReference type="SAM" id="Phobius"/>
    </source>
</evidence>
<organism evidence="2 3">
    <name type="scientific">Kibdelosporangium aridum</name>
    <dbReference type="NCBI Taxonomy" id="2030"/>
    <lineage>
        <taxon>Bacteria</taxon>
        <taxon>Bacillati</taxon>
        <taxon>Actinomycetota</taxon>
        <taxon>Actinomycetes</taxon>
        <taxon>Pseudonocardiales</taxon>
        <taxon>Pseudonocardiaceae</taxon>
        <taxon>Kibdelosporangium</taxon>
    </lineage>
</organism>
<accession>A0A1W2FPS0</accession>